<feature type="transmembrane region" description="Helical" evidence="1">
    <location>
        <begin position="17"/>
        <end position="37"/>
    </location>
</feature>
<name>A0A9D1M4P6_9PROT</name>
<organism evidence="2 3">
    <name type="scientific">Candidatus Scatocola faecipullorum</name>
    <dbReference type="NCBI Taxonomy" id="2840917"/>
    <lineage>
        <taxon>Bacteria</taxon>
        <taxon>Pseudomonadati</taxon>
        <taxon>Pseudomonadota</taxon>
        <taxon>Alphaproteobacteria</taxon>
        <taxon>Rhodospirillales</taxon>
        <taxon>Rhodospirillaceae</taxon>
        <taxon>Rhodospirillaceae incertae sedis</taxon>
        <taxon>Candidatus Scatocola</taxon>
    </lineage>
</organism>
<keyword evidence="1" id="KW-0812">Transmembrane</keyword>
<evidence type="ECO:0000313" key="3">
    <source>
        <dbReference type="Proteomes" id="UP000824107"/>
    </source>
</evidence>
<feature type="transmembrane region" description="Helical" evidence="1">
    <location>
        <begin position="125"/>
        <end position="144"/>
    </location>
</feature>
<evidence type="ECO:0000313" key="2">
    <source>
        <dbReference type="EMBL" id="HIU53755.1"/>
    </source>
</evidence>
<gene>
    <name evidence="2" type="ORF">IAD20_06710</name>
</gene>
<dbReference type="InterPro" id="IPR005325">
    <property type="entry name" value="DUF308_memb"/>
</dbReference>
<protein>
    <submittedName>
        <fullName evidence="2">DUF308 domain-containing protein</fullName>
    </submittedName>
</protein>
<feature type="transmembrane region" description="Helical" evidence="1">
    <location>
        <begin position="150"/>
        <end position="169"/>
    </location>
</feature>
<dbReference type="EMBL" id="DVNC01000046">
    <property type="protein sequence ID" value="HIU53755.1"/>
    <property type="molecule type" value="Genomic_DNA"/>
</dbReference>
<keyword evidence="1" id="KW-1133">Transmembrane helix</keyword>
<dbReference type="Pfam" id="PF03729">
    <property type="entry name" value="DUF308"/>
    <property type="match status" value="1"/>
</dbReference>
<reference evidence="2" key="1">
    <citation type="submission" date="2020-10" db="EMBL/GenBank/DDBJ databases">
        <authorList>
            <person name="Gilroy R."/>
        </authorList>
    </citation>
    <scope>NUCLEOTIDE SEQUENCE</scope>
    <source>
        <strain evidence="2">ChiW3-316</strain>
    </source>
</reference>
<feature type="transmembrane region" description="Helical" evidence="1">
    <location>
        <begin position="43"/>
        <end position="62"/>
    </location>
</feature>
<dbReference type="GO" id="GO:0005886">
    <property type="term" value="C:plasma membrane"/>
    <property type="evidence" value="ECO:0007669"/>
    <property type="project" value="TreeGrafter"/>
</dbReference>
<sequence length="188" mass="20464">MAETKTLEIRTGRSRPVGIWHLFAGIIMAALGVYVWFNPVATMVALALYIGIIFIILGAGYITASFRYDSGWDMFVGVLDILVGIIFVGNLGVSASSMPIIFALWCLAVGVIQLVVAYQFRKAQVSWGWTLTSGILGILFAFLILSYPAVGVITITALMGTYILLFGILEIAEYTTNNRSLVIEADNL</sequence>
<dbReference type="PANTHER" id="PTHR34989">
    <property type="entry name" value="PROTEIN HDED"/>
    <property type="match status" value="1"/>
</dbReference>
<keyword evidence="1" id="KW-0472">Membrane</keyword>
<accession>A0A9D1M4P6</accession>
<dbReference type="InterPro" id="IPR052712">
    <property type="entry name" value="Acid_resist_chaperone_HdeD"/>
</dbReference>
<reference evidence="2" key="2">
    <citation type="journal article" date="2021" name="PeerJ">
        <title>Extensive microbial diversity within the chicken gut microbiome revealed by metagenomics and culture.</title>
        <authorList>
            <person name="Gilroy R."/>
            <person name="Ravi A."/>
            <person name="Getino M."/>
            <person name="Pursley I."/>
            <person name="Horton D.L."/>
            <person name="Alikhan N.F."/>
            <person name="Baker D."/>
            <person name="Gharbi K."/>
            <person name="Hall N."/>
            <person name="Watson M."/>
            <person name="Adriaenssens E.M."/>
            <person name="Foster-Nyarko E."/>
            <person name="Jarju S."/>
            <person name="Secka A."/>
            <person name="Antonio M."/>
            <person name="Oren A."/>
            <person name="Chaudhuri R.R."/>
            <person name="La Ragione R."/>
            <person name="Hildebrand F."/>
            <person name="Pallen M.J."/>
        </authorList>
    </citation>
    <scope>NUCLEOTIDE SEQUENCE</scope>
    <source>
        <strain evidence="2">ChiW3-316</strain>
    </source>
</reference>
<feature type="transmembrane region" description="Helical" evidence="1">
    <location>
        <begin position="99"/>
        <end position="118"/>
    </location>
</feature>
<feature type="transmembrane region" description="Helical" evidence="1">
    <location>
        <begin position="74"/>
        <end position="93"/>
    </location>
</feature>
<comment type="caution">
    <text evidence="2">The sequence shown here is derived from an EMBL/GenBank/DDBJ whole genome shotgun (WGS) entry which is preliminary data.</text>
</comment>
<dbReference type="AlphaFoldDB" id="A0A9D1M4P6"/>
<proteinExistence type="predicted"/>
<dbReference type="Proteomes" id="UP000824107">
    <property type="component" value="Unassembled WGS sequence"/>
</dbReference>
<evidence type="ECO:0000256" key="1">
    <source>
        <dbReference type="SAM" id="Phobius"/>
    </source>
</evidence>
<dbReference type="PANTHER" id="PTHR34989:SF1">
    <property type="entry name" value="PROTEIN HDED"/>
    <property type="match status" value="1"/>
</dbReference>